<organism evidence="1">
    <name type="scientific">bioreactor metagenome</name>
    <dbReference type="NCBI Taxonomy" id="1076179"/>
    <lineage>
        <taxon>unclassified sequences</taxon>
        <taxon>metagenomes</taxon>
        <taxon>ecological metagenomes</taxon>
    </lineage>
</organism>
<dbReference type="EMBL" id="VSSQ01000038">
    <property type="protein sequence ID" value="MPL67637.1"/>
    <property type="molecule type" value="Genomic_DNA"/>
</dbReference>
<comment type="caution">
    <text evidence="1">The sequence shown here is derived from an EMBL/GenBank/DDBJ whole genome shotgun (WGS) entry which is preliminary data.</text>
</comment>
<dbReference type="AlphaFoldDB" id="A0A644TML9"/>
<name>A0A644TML9_9ZZZZ</name>
<sequence length="83" mass="9509">MKRKERAADFPRPGRIAGRGAGWGAIYCQVFVIESFTTRKRILLDSQFYLSAGFADIRFDVRRKAAGEGFDRGKEIVRREPEL</sequence>
<gene>
    <name evidence="1" type="ORF">SDC9_13335</name>
</gene>
<proteinExistence type="predicted"/>
<accession>A0A644TML9</accession>
<reference evidence="1" key="1">
    <citation type="submission" date="2019-08" db="EMBL/GenBank/DDBJ databases">
        <authorList>
            <person name="Kucharzyk K."/>
            <person name="Murdoch R.W."/>
            <person name="Higgins S."/>
            <person name="Loffler F."/>
        </authorList>
    </citation>
    <scope>NUCLEOTIDE SEQUENCE</scope>
</reference>
<protein>
    <submittedName>
        <fullName evidence="1">Uncharacterized protein</fullName>
    </submittedName>
</protein>
<evidence type="ECO:0000313" key="1">
    <source>
        <dbReference type="EMBL" id="MPL67637.1"/>
    </source>
</evidence>